<keyword evidence="1" id="KW-0472">Membrane</keyword>
<organism evidence="4 5">
    <name type="scientific">Rheinheimera tilapiae</name>
    <dbReference type="NCBI Taxonomy" id="875043"/>
    <lineage>
        <taxon>Bacteria</taxon>
        <taxon>Pseudomonadati</taxon>
        <taxon>Pseudomonadota</taxon>
        <taxon>Gammaproteobacteria</taxon>
        <taxon>Chromatiales</taxon>
        <taxon>Chromatiaceae</taxon>
        <taxon>Rheinheimera</taxon>
    </lineage>
</organism>
<dbReference type="InterPro" id="IPR042461">
    <property type="entry name" value="LapD_MoxY_peri_C"/>
</dbReference>
<dbReference type="RefSeq" id="WP_377243293.1">
    <property type="nucleotide sequence ID" value="NZ_JBHLXP010000001.1"/>
</dbReference>
<dbReference type="PROSITE" id="PS50885">
    <property type="entry name" value="HAMP"/>
    <property type="match status" value="1"/>
</dbReference>
<proteinExistence type="predicted"/>
<dbReference type="Pfam" id="PF00563">
    <property type="entry name" value="EAL"/>
    <property type="match status" value="1"/>
</dbReference>
<dbReference type="InterPro" id="IPR032244">
    <property type="entry name" value="LapD_MoxY_N"/>
</dbReference>
<dbReference type="PANTHER" id="PTHR33121:SF79">
    <property type="entry name" value="CYCLIC DI-GMP PHOSPHODIESTERASE PDED-RELATED"/>
    <property type="match status" value="1"/>
</dbReference>
<reference evidence="4 5" key="1">
    <citation type="submission" date="2024-09" db="EMBL/GenBank/DDBJ databases">
        <authorList>
            <person name="Sun Q."/>
            <person name="Mori K."/>
        </authorList>
    </citation>
    <scope>NUCLEOTIDE SEQUENCE [LARGE SCALE GENOMIC DNA]</scope>
    <source>
        <strain evidence="4 5">KCTC 23315</strain>
    </source>
</reference>
<dbReference type="Gene3D" id="6.20.270.20">
    <property type="entry name" value="LapD/MoxY periplasmic domain"/>
    <property type="match status" value="1"/>
</dbReference>
<keyword evidence="1" id="KW-1133">Transmembrane helix</keyword>
<dbReference type="Gene3D" id="3.30.110.200">
    <property type="match status" value="1"/>
</dbReference>
<comment type="caution">
    <text evidence="4">The sequence shown here is derived from an EMBL/GenBank/DDBJ whole genome shotgun (WGS) entry which is preliminary data.</text>
</comment>
<dbReference type="InterPro" id="IPR043128">
    <property type="entry name" value="Rev_trsase/Diguanyl_cyclase"/>
</dbReference>
<dbReference type="SUPFAM" id="SSF141868">
    <property type="entry name" value="EAL domain-like"/>
    <property type="match status" value="1"/>
</dbReference>
<dbReference type="InterPro" id="IPR029787">
    <property type="entry name" value="Nucleotide_cyclase"/>
</dbReference>
<dbReference type="SMART" id="SM00052">
    <property type="entry name" value="EAL"/>
    <property type="match status" value="1"/>
</dbReference>
<dbReference type="InterPro" id="IPR035919">
    <property type="entry name" value="EAL_sf"/>
</dbReference>
<evidence type="ECO:0000259" key="2">
    <source>
        <dbReference type="PROSITE" id="PS50883"/>
    </source>
</evidence>
<dbReference type="NCBIfam" id="TIGR00254">
    <property type="entry name" value="GGDEF"/>
    <property type="match status" value="1"/>
</dbReference>
<feature type="domain" description="HAMP" evidence="3">
    <location>
        <begin position="189"/>
        <end position="241"/>
    </location>
</feature>
<feature type="domain" description="EAL" evidence="2">
    <location>
        <begin position="438"/>
        <end position="688"/>
    </location>
</feature>
<dbReference type="Gene3D" id="3.20.20.450">
    <property type="entry name" value="EAL domain"/>
    <property type="match status" value="1"/>
</dbReference>
<keyword evidence="1" id="KW-0812">Transmembrane</keyword>
<dbReference type="Pfam" id="PF16448">
    <property type="entry name" value="LapD_MoxY_N"/>
    <property type="match status" value="1"/>
</dbReference>
<evidence type="ECO:0000313" key="5">
    <source>
        <dbReference type="Proteomes" id="UP001589813"/>
    </source>
</evidence>
<keyword evidence="5" id="KW-1185">Reference proteome</keyword>
<dbReference type="Pfam" id="PF00990">
    <property type="entry name" value="GGDEF"/>
    <property type="match status" value="1"/>
</dbReference>
<dbReference type="InterPro" id="IPR003660">
    <property type="entry name" value="HAMP_dom"/>
</dbReference>
<dbReference type="CDD" id="cd01948">
    <property type="entry name" value="EAL"/>
    <property type="match status" value="1"/>
</dbReference>
<feature type="transmembrane region" description="Helical" evidence="1">
    <location>
        <begin position="168"/>
        <end position="192"/>
    </location>
</feature>
<dbReference type="Gene3D" id="3.30.70.270">
    <property type="match status" value="1"/>
</dbReference>
<dbReference type="InterPro" id="IPR000160">
    <property type="entry name" value="GGDEF_dom"/>
</dbReference>
<gene>
    <name evidence="4" type="ORF">ACFFJP_10855</name>
</gene>
<name>A0ABV6BD49_9GAMM</name>
<evidence type="ECO:0000259" key="3">
    <source>
        <dbReference type="PROSITE" id="PS50885"/>
    </source>
</evidence>
<dbReference type="PANTHER" id="PTHR33121">
    <property type="entry name" value="CYCLIC DI-GMP PHOSPHODIESTERASE PDEF"/>
    <property type="match status" value="1"/>
</dbReference>
<dbReference type="InterPro" id="IPR001633">
    <property type="entry name" value="EAL_dom"/>
</dbReference>
<dbReference type="SUPFAM" id="SSF55073">
    <property type="entry name" value="Nucleotide cyclase"/>
    <property type="match status" value="1"/>
</dbReference>
<evidence type="ECO:0000313" key="4">
    <source>
        <dbReference type="EMBL" id="MFC0048784.1"/>
    </source>
</evidence>
<dbReference type="Proteomes" id="UP001589813">
    <property type="component" value="Unassembled WGS sequence"/>
</dbReference>
<feature type="transmembrane region" description="Helical" evidence="1">
    <location>
        <begin position="20"/>
        <end position="42"/>
    </location>
</feature>
<dbReference type="SMART" id="SM00267">
    <property type="entry name" value="GGDEF"/>
    <property type="match status" value="1"/>
</dbReference>
<evidence type="ECO:0000256" key="1">
    <source>
        <dbReference type="SAM" id="Phobius"/>
    </source>
</evidence>
<dbReference type="PROSITE" id="PS50883">
    <property type="entry name" value="EAL"/>
    <property type="match status" value="1"/>
</dbReference>
<protein>
    <submittedName>
        <fullName evidence="4">EAL domain-containing protein</fullName>
    </submittedName>
</protein>
<accession>A0ABV6BD49</accession>
<dbReference type="EMBL" id="JBHLXP010000001">
    <property type="protein sequence ID" value="MFC0048784.1"/>
    <property type="molecule type" value="Genomic_DNA"/>
</dbReference>
<dbReference type="InterPro" id="IPR050706">
    <property type="entry name" value="Cyclic-di-GMP_PDE-like"/>
</dbReference>
<sequence length="693" mass="76426">MTEHSNSRSAPPADPRGVALSTQLSILLICLALLTFAATVLVSTSNMRNYLDSQLAQTAQDTANSLGLAISPYVGNDDMTVADTMVSAIFDSGAYLQIRFVDQQKQPLLERQNELKVDGVPVWFLALFPLEPPVMQSEVNDGWRIAGALSVQAHPGYAFKSLWQHTKAVFWTSLLICLLALGAVHVLLWYVLKPLKDIEKLAQHLAEKRFELLNYMPLTKELRAVVRALNHMVSNVKRNFSEMTDRAEQLNQQVYLDPLTGLPNRRALLQSFSSLPQTPAADANRPYLTLIALTSLKQVNDQQGYAAGDQYVEKAAGLLQQQARTQELAQVFRISGSEFAILTQFGEGSASTFQLQLQQTFEIANSEQYPHGFAAVVMAPLQGAEELSSVLARLDGLQARQLNHPAPATQNPAEALINPLSRSHWQEILHEFTRSVVSDTTAGFSDTSLQISKEMAAMFNLEVQPVYQGAQVLYAETFVRFNARGEQLASADVFAMAERLGVSLLLDKALVTYILSQLRGQSGHSFAINLSKSALHDSQFTRWLVNTLDANRAWLPKLVFEVNEQATLGAIASANQFFGALKQAGAAITIERFGASFSSFRYLQGLNIDFIKIDGSYIHALESPDTRFFVETMTQICHGIGIKVIAAQVEHSSQAEICQQLHVDALQGRALHAPVSFLQIADKSDCKFSNNQL</sequence>